<dbReference type="EMBL" id="OX459968">
    <property type="protein sequence ID" value="CAI9172147.1"/>
    <property type="molecule type" value="Genomic_DNA"/>
</dbReference>
<accession>A0ABN8ZE02</accession>
<evidence type="ECO:0000313" key="3">
    <source>
        <dbReference type="Proteomes" id="UP001176941"/>
    </source>
</evidence>
<dbReference type="Proteomes" id="UP001176941">
    <property type="component" value="Chromosome 32"/>
</dbReference>
<gene>
    <name evidence="2" type="ORF">MRATA1EN1_LOCUS21109</name>
</gene>
<reference evidence="2" key="1">
    <citation type="submission" date="2023-04" db="EMBL/GenBank/DDBJ databases">
        <authorList>
            <consortium name="ELIXIR-Norway"/>
        </authorList>
    </citation>
    <scope>NUCLEOTIDE SEQUENCE [LARGE SCALE GENOMIC DNA]</scope>
</reference>
<sequence length="168" mass="17793">MRSGLSCLRTPFPASRGGAYVTVPSMENPSAAPRERVHAPVAFLTPLLPQCQRLSRAVANSSDFSRTSDRASRSSASARALRPASPSSPSSVGPVLVPRVSSPRAEENEVVTGPRMTPRHHFEVYSSAGEEEEEEEEEEKVRGGGGAVPAIRARPPPAPRDLSGKPAG</sequence>
<keyword evidence="3" id="KW-1185">Reference proteome</keyword>
<evidence type="ECO:0000313" key="2">
    <source>
        <dbReference type="EMBL" id="CAI9172147.1"/>
    </source>
</evidence>
<name>A0ABN8ZE02_RANTA</name>
<proteinExistence type="predicted"/>
<evidence type="ECO:0000256" key="1">
    <source>
        <dbReference type="SAM" id="MobiDB-lite"/>
    </source>
</evidence>
<feature type="compositionally biased region" description="Low complexity" evidence="1">
    <location>
        <begin position="73"/>
        <end position="103"/>
    </location>
</feature>
<organism evidence="2 3">
    <name type="scientific">Rangifer tarandus platyrhynchus</name>
    <name type="common">Svalbard reindeer</name>
    <dbReference type="NCBI Taxonomy" id="3082113"/>
    <lineage>
        <taxon>Eukaryota</taxon>
        <taxon>Metazoa</taxon>
        <taxon>Chordata</taxon>
        <taxon>Craniata</taxon>
        <taxon>Vertebrata</taxon>
        <taxon>Euteleostomi</taxon>
        <taxon>Mammalia</taxon>
        <taxon>Eutheria</taxon>
        <taxon>Laurasiatheria</taxon>
        <taxon>Artiodactyla</taxon>
        <taxon>Ruminantia</taxon>
        <taxon>Pecora</taxon>
        <taxon>Cervidae</taxon>
        <taxon>Odocoileinae</taxon>
        <taxon>Rangifer</taxon>
    </lineage>
</organism>
<feature type="compositionally biased region" description="Acidic residues" evidence="1">
    <location>
        <begin position="129"/>
        <end position="138"/>
    </location>
</feature>
<feature type="region of interest" description="Disordered" evidence="1">
    <location>
        <begin position="57"/>
        <end position="168"/>
    </location>
</feature>
<protein>
    <submittedName>
        <fullName evidence="2">Uncharacterized protein</fullName>
    </submittedName>
</protein>